<accession>A0AAE1A5X6</accession>
<name>A0AAE1A5X6_9GAST</name>
<reference evidence="1" key="1">
    <citation type="journal article" date="2023" name="G3 (Bethesda)">
        <title>A reference genome for the long-term kleptoplast-retaining sea slug Elysia crispata morphotype clarki.</title>
        <authorList>
            <person name="Eastman K.E."/>
            <person name="Pendleton A.L."/>
            <person name="Shaikh M.A."/>
            <person name="Suttiyut T."/>
            <person name="Ogas R."/>
            <person name="Tomko P."/>
            <person name="Gavelis G."/>
            <person name="Widhalm J.R."/>
            <person name="Wisecaver J.H."/>
        </authorList>
    </citation>
    <scope>NUCLEOTIDE SEQUENCE</scope>
    <source>
        <strain evidence="1">ECLA1</strain>
    </source>
</reference>
<comment type="caution">
    <text evidence="1">The sequence shown here is derived from an EMBL/GenBank/DDBJ whole genome shotgun (WGS) entry which is preliminary data.</text>
</comment>
<keyword evidence="2" id="KW-1185">Reference proteome</keyword>
<dbReference type="AlphaFoldDB" id="A0AAE1A5X6"/>
<organism evidence="1 2">
    <name type="scientific">Elysia crispata</name>
    <name type="common">lettuce slug</name>
    <dbReference type="NCBI Taxonomy" id="231223"/>
    <lineage>
        <taxon>Eukaryota</taxon>
        <taxon>Metazoa</taxon>
        <taxon>Spiralia</taxon>
        <taxon>Lophotrochozoa</taxon>
        <taxon>Mollusca</taxon>
        <taxon>Gastropoda</taxon>
        <taxon>Heterobranchia</taxon>
        <taxon>Euthyneura</taxon>
        <taxon>Panpulmonata</taxon>
        <taxon>Sacoglossa</taxon>
        <taxon>Placobranchoidea</taxon>
        <taxon>Plakobranchidae</taxon>
        <taxon>Elysia</taxon>
    </lineage>
</organism>
<evidence type="ECO:0000313" key="2">
    <source>
        <dbReference type="Proteomes" id="UP001283361"/>
    </source>
</evidence>
<sequence>MLWWCSYPRSWFVPLDQLRLMQWWCSSPRSWFVPLDQLMLWWCSSPRSPTSDATSLFRCGNGHDTGWLFDLQRFDRRAAGVSDLQDGQSRYGREMVLAYRGQSLKTT</sequence>
<evidence type="ECO:0000313" key="1">
    <source>
        <dbReference type="EMBL" id="KAK3781251.1"/>
    </source>
</evidence>
<dbReference type="EMBL" id="JAWDGP010002642">
    <property type="protein sequence ID" value="KAK3781251.1"/>
    <property type="molecule type" value="Genomic_DNA"/>
</dbReference>
<gene>
    <name evidence="1" type="ORF">RRG08_065982</name>
</gene>
<dbReference type="Proteomes" id="UP001283361">
    <property type="component" value="Unassembled WGS sequence"/>
</dbReference>
<protein>
    <submittedName>
        <fullName evidence="1">Uncharacterized protein</fullName>
    </submittedName>
</protein>
<proteinExistence type="predicted"/>